<name>A0A9K3KS24_9STRA</name>
<dbReference type="GO" id="GO:0034707">
    <property type="term" value="C:chloride channel complex"/>
    <property type="evidence" value="ECO:0007669"/>
    <property type="project" value="UniProtKB-KW"/>
</dbReference>
<feature type="transmembrane region" description="Helical" evidence="14">
    <location>
        <begin position="492"/>
        <end position="515"/>
    </location>
</feature>
<feature type="transmembrane region" description="Helical" evidence="14">
    <location>
        <begin position="58"/>
        <end position="79"/>
    </location>
</feature>
<reference evidence="15" key="2">
    <citation type="submission" date="2021-04" db="EMBL/GenBank/DDBJ databases">
        <authorList>
            <person name="Podell S."/>
        </authorList>
    </citation>
    <scope>NUCLEOTIDE SEQUENCE</scope>
    <source>
        <strain evidence="15">Hildebrandi</strain>
    </source>
</reference>
<feature type="compositionally biased region" description="Low complexity" evidence="13">
    <location>
        <begin position="268"/>
        <end position="284"/>
    </location>
</feature>
<evidence type="ECO:0000256" key="7">
    <source>
        <dbReference type="ARBA" id="ARBA00023065"/>
    </source>
</evidence>
<dbReference type="EMBL" id="JAGRRH010000019">
    <property type="protein sequence ID" value="KAG7348815.1"/>
    <property type="molecule type" value="Genomic_DNA"/>
</dbReference>
<evidence type="ECO:0000256" key="14">
    <source>
        <dbReference type="SAM" id="Phobius"/>
    </source>
</evidence>
<evidence type="ECO:0000256" key="6">
    <source>
        <dbReference type="ARBA" id="ARBA00022989"/>
    </source>
</evidence>
<evidence type="ECO:0000256" key="4">
    <source>
        <dbReference type="ARBA" id="ARBA00022475"/>
    </source>
</evidence>
<evidence type="ECO:0000256" key="1">
    <source>
        <dbReference type="ARBA" id="ARBA00004651"/>
    </source>
</evidence>
<sequence>MSSTEAPTLVYVAPTYQPPEVFVFVSGILERTTGSSDTSLLSFINGTREEQVQYVRNLFGIGIFFICIVCVWFLTILVLKFSGEDRMGCAAGYPFHSNTSATTNSRTDNDDYDDDDDNSDSVVRDEDDDYYHRRHRKSNNNNNNNNNKEKQQHQSSFFGNFFGGGGGGGRNNNNSNRNSDTKKSSHTSSSSTPKKAMPDVDYNSHGSPMFDNDESYMEPEPPFRIPGTRNSFDRNNISSNKNNQVHYYNDRQRNYYDHQPNVLYSIPKNNNNNNNKSGNSSSGSMRQTCCSGNPKQVSARKFRTRFFYGLFALISLICCALLMTKMYYPLEDSATTTAQVVQDSQQVVSEIDAILAILRDTATVVQSIYDSTPLSYQRLCPNFSVDNFATVFGFDPQSVIDTIATEYSSHINGAVDLINDAQAISDTVDRILSDVDTSLQNTEDYLWIVPLLICFSMLVTFALVGLMCAVTYKEYTTHGGNSTEKAPRIENLFGWTFLPLQVIVVIVAWGLVIAFCFGTSVTTDTCIPTMATTPTDPAIVGTPEQTVLAVLSTYTADSVDESIVQRLESYIDGCRGEDPLAEVNTLKALLDESLAFVDSRITLISSIGVENMEAVCGNGNQIRLFFDNIQLLQGQFEQVDGILTDVQTALACPRLNTLYIRAMHQALCSEFATANAAGFVLFLIVSLAGMVLISLRAAWRSSNV</sequence>
<evidence type="ECO:0000256" key="13">
    <source>
        <dbReference type="SAM" id="MobiDB-lite"/>
    </source>
</evidence>
<feature type="transmembrane region" description="Helical" evidence="14">
    <location>
        <begin position="306"/>
        <end position="328"/>
    </location>
</feature>
<feature type="compositionally biased region" description="Polar residues" evidence="13">
    <location>
        <begin position="228"/>
        <end position="244"/>
    </location>
</feature>
<feature type="compositionally biased region" description="Acidic residues" evidence="13">
    <location>
        <begin position="110"/>
        <end position="129"/>
    </location>
</feature>
<evidence type="ECO:0000256" key="11">
    <source>
        <dbReference type="ARBA" id="ARBA00023214"/>
    </source>
</evidence>
<keyword evidence="7" id="KW-0406">Ion transport</keyword>
<keyword evidence="3" id="KW-0813">Transport</keyword>
<keyword evidence="6 14" id="KW-1133">Transmembrane helix</keyword>
<comment type="caution">
    <text evidence="15">The sequence shown here is derived from an EMBL/GenBank/DDBJ whole genome shotgun (WGS) entry which is preliminary data.</text>
</comment>
<reference evidence="15" key="1">
    <citation type="journal article" date="2021" name="Sci. Rep.">
        <title>Diploid genomic architecture of Nitzschia inconspicua, an elite biomass production diatom.</title>
        <authorList>
            <person name="Oliver A."/>
            <person name="Podell S."/>
            <person name="Pinowska A."/>
            <person name="Traller J.C."/>
            <person name="Smith S.R."/>
            <person name="McClure R."/>
            <person name="Beliaev A."/>
            <person name="Bohutskyi P."/>
            <person name="Hill E.A."/>
            <person name="Rabines A."/>
            <person name="Zheng H."/>
            <person name="Allen L.Z."/>
            <person name="Kuo A."/>
            <person name="Grigoriev I.V."/>
            <person name="Allen A.E."/>
            <person name="Hazlebeck D."/>
            <person name="Allen E.E."/>
        </authorList>
    </citation>
    <scope>NUCLEOTIDE SEQUENCE</scope>
    <source>
        <strain evidence="15">Hildebrandi</strain>
    </source>
</reference>
<evidence type="ECO:0000256" key="8">
    <source>
        <dbReference type="ARBA" id="ARBA00023136"/>
    </source>
</evidence>
<feature type="transmembrane region" description="Helical" evidence="14">
    <location>
        <begin position="676"/>
        <end position="699"/>
    </location>
</feature>
<feature type="compositionally biased region" description="Low complexity" evidence="13">
    <location>
        <begin position="186"/>
        <end position="195"/>
    </location>
</feature>
<comment type="subcellular location">
    <subcellularLocation>
        <location evidence="1">Cell membrane</location>
        <topology evidence="1">Multi-pass membrane protein</topology>
    </subcellularLocation>
</comment>
<feature type="compositionally biased region" description="Gly residues" evidence="13">
    <location>
        <begin position="161"/>
        <end position="170"/>
    </location>
</feature>
<evidence type="ECO:0000256" key="12">
    <source>
        <dbReference type="ARBA" id="ARBA00023303"/>
    </source>
</evidence>
<feature type="transmembrane region" description="Helical" evidence="14">
    <location>
        <begin position="445"/>
        <end position="472"/>
    </location>
</feature>
<feature type="region of interest" description="Disordered" evidence="13">
    <location>
        <begin position="98"/>
        <end position="244"/>
    </location>
</feature>
<keyword evidence="11" id="KW-0868">Chloride</keyword>
<keyword evidence="5 14" id="KW-0812">Transmembrane</keyword>
<evidence type="ECO:0000256" key="5">
    <source>
        <dbReference type="ARBA" id="ARBA00022692"/>
    </source>
</evidence>
<evidence type="ECO:0000256" key="10">
    <source>
        <dbReference type="ARBA" id="ARBA00023180"/>
    </source>
</evidence>
<evidence type="ECO:0000256" key="2">
    <source>
        <dbReference type="ARBA" id="ARBA00009849"/>
    </source>
</evidence>
<evidence type="ECO:0000313" key="15">
    <source>
        <dbReference type="EMBL" id="KAG7348815.1"/>
    </source>
</evidence>
<evidence type="ECO:0000256" key="3">
    <source>
        <dbReference type="ARBA" id="ARBA00022448"/>
    </source>
</evidence>
<evidence type="ECO:0000256" key="9">
    <source>
        <dbReference type="ARBA" id="ARBA00023173"/>
    </source>
</evidence>
<dbReference type="GO" id="GO:0005886">
    <property type="term" value="C:plasma membrane"/>
    <property type="evidence" value="ECO:0007669"/>
    <property type="project" value="UniProtKB-SubCell"/>
</dbReference>
<dbReference type="AlphaFoldDB" id="A0A9K3KS24"/>
<dbReference type="Proteomes" id="UP000693970">
    <property type="component" value="Unassembled WGS sequence"/>
</dbReference>
<dbReference type="GO" id="GO:0005254">
    <property type="term" value="F:chloride channel activity"/>
    <property type="evidence" value="ECO:0007669"/>
    <property type="project" value="UniProtKB-KW"/>
</dbReference>
<feature type="region of interest" description="Disordered" evidence="13">
    <location>
        <begin position="264"/>
        <end position="290"/>
    </location>
</feature>
<keyword evidence="9" id="KW-0869">Chloride channel</keyword>
<dbReference type="PANTHER" id="PTHR12424">
    <property type="entry name" value="TWEETY-RELATED"/>
    <property type="match status" value="1"/>
</dbReference>
<evidence type="ECO:0000313" key="16">
    <source>
        <dbReference type="Proteomes" id="UP000693970"/>
    </source>
</evidence>
<keyword evidence="8 14" id="KW-0472">Membrane</keyword>
<keyword evidence="12" id="KW-0407">Ion channel</keyword>
<gene>
    <name evidence="15" type="ORF">IV203_011412</name>
</gene>
<keyword evidence="10" id="KW-0325">Glycoprotein</keyword>
<keyword evidence="4" id="KW-1003">Cell membrane</keyword>
<protein>
    <submittedName>
        <fullName evidence="15">Uncharacterized protein</fullName>
    </submittedName>
</protein>
<dbReference type="OrthoDB" id="55607at2759"/>
<organism evidence="15 16">
    <name type="scientific">Nitzschia inconspicua</name>
    <dbReference type="NCBI Taxonomy" id="303405"/>
    <lineage>
        <taxon>Eukaryota</taxon>
        <taxon>Sar</taxon>
        <taxon>Stramenopiles</taxon>
        <taxon>Ochrophyta</taxon>
        <taxon>Bacillariophyta</taxon>
        <taxon>Bacillariophyceae</taxon>
        <taxon>Bacillariophycidae</taxon>
        <taxon>Bacillariales</taxon>
        <taxon>Bacillariaceae</taxon>
        <taxon>Nitzschia</taxon>
    </lineage>
</organism>
<dbReference type="InterPro" id="IPR006990">
    <property type="entry name" value="Tweety"/>
</dbReference>
<accession>A0A9K3KS24</accession>
<proteinExistence type="inferred from homology"/>
<keyword evidence="16" id="KW-1185">Reference proteome</keyword>
<comment type="similarity">
    <text evidence="2">Belongs to the tweety family.</text>
</comment>